<comment type="caution">
    <text evidence="1">The sequence shown here is derived from an EMBL/GenBank/DDBJ whole genome shotgun (WGS) entry which is preliminary data.</text>
</comment>
<organism evidence="1">
    <name type="scientific">bioreactor metagenome</name>
    <dbReference type="NCBI Taxonomy" id="1076179"/>
    <lineage>
        <taxon>unclassified sequences</taxon>
        <taxon>metagenomes</taxon>
        <taxon>ecological metagenomes</taxon>
    </lineage>
</organism>
<sequence>MEIFSIMQYNRLNIKLKFESLWSCLNENLYKNDSNCANNGSDYSVTLVVQRHQLESYKHQKKPDKCVG</sequence>
<reference evidence="1" key="1">
    <citation type="submission" date="2019-08" db="EMBL/GenBank/DDBJ databases">
        <authorList>
            <person name="Kucharzyk K."/>
            <person name="Murdoch R.W."/>
            <person name="Higgins S."/>
            <person name="Loffler F."/>
        </authorList>
    </citation>
    <scope>NUCLEOTIDE SEQUENCE</scope>
</reference>
<proteinExistence type="predicted"/>
<dbReference type="EMBL" id="VSSQ01118257">
    <property type="protein sequence ID" value="MPN52289.1"/>
    <property type="molecule type" value="Genomic_DNA"/>
</dbReference>
<evidence type="ECO:0000313" key="1">
    <source>
        <dbReference type="EMBL" id="MPN52289.1"/>
    </source>
</evidence>
<accession>A0A645IPG0</accession>
<gene>
    <name evidence="1" type="ORF">SDC9_199945</name>
</gene>
<dbReference type="AlphaFoldDB" id="A0A645IPG0"/>
<name>A0A645IPG0_9ZZZZ</name>
<protein>
    <submittedName>
        <fullName evidence="1">Uncharacterized protein</fullName>
    </submittedName>
</protein>